<dbReference type="EMBL" id="PYVU01000149">
    <property type="protein sequence ID" value="PTB93869.1"/>
    <property type="molecule type" value="Genomic_DNA"/>
</dbReference>
<protein>
    <recommendedName>
        <fullName evidence="4">SbsA Ig-like domain-containing protein</fullName>
    </recommendedName>
</protein>
<proteinExistence type="predicted"/>
<keyword evidence="1" id="KW-0732">Signal</keyword>
<feature type="chain" id="PRO_5015413868" description="SbsA Ig-like domain-containing protein" evidence="1">
    <location>
        <begin position="20"/>
        <end position="119"/>
    </location>
</feature>
<reference evidence="2 3" key="1">
    <citation type="submission" date="2018-03" db="EMBL/GenBank/DDBJ databases">
        <title>Cross-interface Injection: A General Nanoliter Liquid Handling Method Applied to Single Cells Genome Amplification Automated Nanoliter Liquid Handling Applied to Single Cell Multiple Displacement Amplification.</title>
        <authorList>
            <person name="Yun J."/>
            <person name="Xu P."/>
            <person name="Xu J."/>
            <person name="Dai X."/>
            <person name="Wang Y."/>
            <person name="Zheng X."/>
            <person name="Cao C."/>
            <person name="Yi Q."/>
            <person name="Zhu Y."/>
            <person name="Wang L."/>
            <person name="Dong Z."/>
            <person name="Huang Y."/>
            <person name="Huang L."/>
            <person name="Du W."/>
        </authorList>
    </citation>
    <scope>NUCLEOTIDE SEQUENCE [LARGE SCALE GENOMIC DNA]</scope>
    <source>
        <strain evidence="2 3">Z-D1-2</strain>
    </source>
</reference>
<gene>
    <name evidence="2" type="ORF">C9994_12625</name>
</gene>
<name>A0A2T4DJ66_9BACT</name>
<accession>A0A2T4DJ66</accession>
<evidence type="ECO:0008006" key="4">
    <source>
        <dbReference type="Google" id="ProtNLM"/>
    </source>
</evidence>
<evidence type="ECO:0000313" key="2">
    <source>
        <dbReference type="EMBL" id="PTB93869.1"/>
    </source>
</evidence>
<evidence type="ECO:0000313" key="3">
    <source>
        <dbReference type="Proteomes" id="UP000240608"/>
    </source>
</evidence>
<dbReference type="Proteomes" id="UP000240608">
    <property type="component" value="Unassembled WGS sequence"/>
</dbReference>
<evidence type="ECO:0000256" key="1">
    <source>
        <dbReference type="SAM" id="SignalP"/>
    </source>
</evidence>
<sequence length="119" mass="13106">MRKVLRIIILLFMSKNLLAQQPILSLTSESTNASVRKDILIESSNVRIDGLDGVDLTVAANLKSIITFKLGDVNGATITDFTASLSADKKKITITPDNILNFNQAYYIQLDSLEKANLH</sequence>
<comment type="caution">
    <text evidence="2">The sequence shown here is derived from an EMBL/GenBank/DDBJ whole genome shotgun (WGS) entry which is preliminary data.</text>
</comment>
<feature type="signal peptide" evidence="1">
    <location>
        <begin position="1"/>
        <end position="19"/>
    </location>
</feature>
<dbReference type="AlphaFoldDB" id="A0A2T4DJ66"/>
<organism evidence="2 3">
    <name type="scientific">Marivirga lumbricoides</name>
    <dbReference type="NCBI Taxonomy" id="1046115"/>
    <lineage>
        <taxon>Bacteria</taxon>
        <taxon>Pseudomonadati</taxon>
        <taxon>Bacteroidota</taxon>
        <taxon>Cytophagia</taxon>
        <taxon>Cytophagales</taxon>
        <taxon>Marivirgaceae</taxon>
        <taxon>Marivirga</taxon>
    </lineage>
</organism>